<evidence type="ECO:0000256" key="16">
    <source>
        <dbReference type="ARBA" id="ARBA00022989"/>
    </source>
</evidence>
<evidence type="ECO:0000256" key="8">
    <source>
        <dbReference type="ARBA" id="ARBA00022614"/>
    </source>
</evidence>
<evidence type="ECO:0000256" key="21">
    <source>
        <dbReference type="ARBA" id="ARBA00048679"/>
    </source>
</evidence>
<keyword evidence="11" id="KW-0732">Signal</keyword>
<keyword evidence="10 23" id="KW-0812">Transmembrane</keyword>
<dbReference type="PROSITE" id="PS00108">
    <property type="entry name" value="PROTEIN_KINASE_ST"/>
    <property type="match status" value="1"/>
</dbReference>
<evidence type="ECO:0000256" key="5">
    <source>
        <dbReference type="ARBA" id="ARBA00022475"/>
    </source>
</evidence>
<dbReference type="Proteomes" id="UP000813463">
    <property type="component" value="Chromosome 6"/>
</dbReference>
<dbReference type="SUPFAM" id="SSF56112">
    <property type="entry name" value="Protein kinase-like (PK-like)"/>
    <property type="match status" value="1"/>
</dbReference>
<dbReference type="InterPro" id="IPR011009">
    <property type="entry name" value="Kinase-like_dom_sf"/>
</dbReference>
<dbReference type="OrthoDB" id="676979at2759"/>
<dbReference type="GO" id="GO:0004674">
    <property type="term" value="F:protein serine/threonine kinase activity"/>
    <property type="evidence" value="ECO:0007669"/>
    <property type="project" value="UniProtKB-KW"/>
</dbReference>
<dbReference type="Gene3D" id="3.80.10.10">
    <property type="entry name" value="Ribonuclease Inhibitor"/>
    <property type="match status" value="3"/>
</dbReference>
<dbReference type="FunFam" id="1.10.510.10:FF:000358">
    <property type="entry name" value="Putative leucine-rich repeat receptor-like serine/threonine-protein kinase"/>
    <property type="match status" value="1"/>
</dbReference>
<keyword evidence="16 23" id="KW-1133">Transmembrane helix</keyword>
<keyword evidence="17 23" id="KW-0472">Membrane</keyword>
<evidence type="ECO:0000313" key="26">
    <source>
        <dbReference type="RefSeq" id="XP_021846580.1"/>
    </source>
</evidence>
<evidence type="ECO:0000256" key="17">
    <source>
        <dbReference type="ARBA" id="ARBA00023136"/>
    </source>
</evidence>
<name>A0A9R0JTI9_SPIOL</name>
<dbReference type="SMART" id="SM00220">
    <property type="entry name" value="S_TKc"/>
    <property type="match status" value="1"/>
</dbReference>
<dbReference type="Gene3D" id="1.10.510.10">
    <property type="entry name" value="Transferase(Phosphotransferase) domain 1"/>
    <property type="match status" value="1"/>
</dbReference>
<dbReference type="InterPro" id="IPR013210">
    <property type="entry name" value="LRR_N_plant-typ"/>
</dbReference>
<protein>
    <recommendedName>
        <fullName evidence="4">non-specific serine/threonine protein kinase</fullName>
        <ecNumber evidence="4">2.7.11.1</ecNumber>
    </recommendedName>
</protein>
<organism evidence="25 26">
    <name type="scientific">Spinacia oleracea</name>
    <name type="common">Spinach</name>
    <dbReference type="NCBI Taxonomy" id="3562"/>
    <lineage>
        <taxon>Eukaryota</taxon>
        <taxon>Viridiplantae</taxon>
        <taxon>Streptophyta</taxon>
        <taxon>Embryophyta</taxon>
        <taxon>Tracheophyta</taxon>
        <taxon>Spermatophyta</taxon>
        <taxon>Magnoliopsida</taxon>
        <taxon>eudicotyledons</taxon>
        <taxon>Gunneridae</taxon>
        <taxon>Pentapetalae</taxon>
        <taxon>Caryophyllales</taxon>
        <taxon>Chenopodiaceae</taxon>
        <taxon>Chenopodioideae</taxon>
        <taxon>Anserineae</taxon>
        <taxon>Spinacia</taxon>
    </lineage>
</organism>
<dbReference type="PROSITE" id="PS50011">
    <property type="entry name" value="PROTEIN_KINASE_DOM"/>
    <property type="match status" value="1"/>
</dbReference>
<keyword evidence="13 22" id="KW-0547">Nucleotide-binding</keyword>
<dbReference type="Gene3D" id="3.30.200.20">
    <property type="entry name" value="Phosphorylase Kinase, domain 1"/>
    <property type="match status" value="1"/>
</dbReference>
<feature type="transmembrane region" description="Helical" evidence="23">
    <location>
        <begin position="654"/>
        <end position="677"/>
    </location>
</feature>
<dbReference type="PROSITE" id="PS00107">
    <property type="entry name" value="PROTEIN_KINASE_ATP"/>
    <property type="match status" value="1"/>
</dbReference>
<comment type="subcellular location">
    <subcellularLocation>
        <location evidence="1">Cell membrane</location>
        <topology evidence="1">Single-pass membrane protein</topology>
    </subcellularLocation>
    <subcellularLocation>
        <location evidence="2">Membrane</location>
        <topology evidence="2">Single-pass type I membrane protein</topology>
    </subcellularLocation>
</comment>
<evidence type="ECO:0000313" key="25">
    <source>
        <dbReference type="Proteomes" id="UP000813463"/>
    </source>
</evidence>
<evidence type="ECO:0000256" key="10">
    <source>
        <dbReference type="ARBA" id="ARBA00022692"/>
    </source>
</evidence>
<dbReference type="PANTHER" id="PTHR27008:SF499">
    <property type="entry name" value="OS06G0581500 PROTEIN"/>
    <property type="match status" value="1"/>
</dbReference>
<dbReference type="FunFam" id="3.30.200.20:FF:000432">
    <property type="entry name" value="LRR receptor-like serine/threonine-protein kinase EFR"/>
    <property type="match status" value="1"/>
</dbReference>
<evidence type="ECO:0000256" key="4">
    <source>
        <dbReference type="ARBA" id="ARBA00012513"/>
    </source>
</evidence>
<gene>
    <name evidence="26" type="primary">LOC110786345</name>
</gene>
<dbReference type="FunFam" id="3.80.10.10:FF:000288">
    <property type="entry name" value="LRR receptor-like serine/threonine-protein kinase EFR"/>
    <property type="match status" value="1"/>
</dbReference>
<dbReference type="InterPro" id="IPR001245">
    <property type="entry name" value="Ser-Thr/Tyr_kinase_cat_dom"/>
</dbReference>
<evidence type="ECO:0000256" key="3">
    <source>
        <dbReference type="ARBA" id="ARBA00008684"/>
    </source>
</evidence>
<dbReference type="InterPro" id="IPR032675">
    <property type="entry name" value="LRR_dom_sf"/>
</dbReference>
<comment type="catalytic activity">
    <reaction evidence="21">
        <text>L-seryl-[protein] + ATP = O-phospho-L-seryl-[protein] + ADP + H(+)</text>
        <dbReference type="Rhea" id="RHEA:17989"/>
        <dbReference type="Rhea" id="RHEA-COMP:9863"/>
        <dbReference type="Rhea" id="RHEA-COMP:11604"/>
        <dbReference type="ChEBI" id="CHEBI:15378"/>
        <dbReference type="ChEBI" id="CHEBI:29999"/>
        <dbReference type="ChEBI" id="CHEBI:30616"/>
        <dbReference type="ChEBI" id="CHEBI:83421"/>
        <dbReference type="ChEBI" id="CHEBI:456216"/>
        <dbReference type="EC" id="2.7.11.1"/>
    </reaction>
</comment>
<dbReference type="Pfam" id="PF13855">
    <property type="entry name" value="LRR_8"/>
    <property type="match status" value="1"/>
</dbReference>
<evidence type="ECO:0000256" key="23">
    <source>
        <dbReference type="SAM" id="Phobius"/>
    </source>
</evidence>
<keyword evidence="12" id="KW-0677">Repeat</keyword>
<keyword evidence="6" id="KW-0723">Serine/threonine-protein kinase</keyword>
<dbReference type="GeneID" id="110786345"/>
<dbReference type="InterPro" id="IPR051809">
    <property type="entry name" value="Plant_receptor-like_S/T_kinase"/>
</dbReference>
<dbReference type="Pfam" id="PF08263">
    <property type="entry name" value="LRRNT_2"/>
    <property type="match status" value="1"/>
</dbReference>
<dbReference type="InterPro" id="IPR008271">
    <property type="entry name" value="Ser/Thr_kinase_AS"/>
</dbReference>
<dbReference type="FunFam" id="3.80.10.10:FF:000095">
    <property type="entry name" value="LRR receptor-like serine/threonine-protein kinase GSO1"/>
    <property type="match status" value="1"/>
</dbReference>
<proteinExistence type="inferred from homology"/>
<evidence type="ECO:0000256" key="1">
    <source>
        <dbReference type="ARBA" id="ARBA00004162"/>
    </source>
</evidence>
<feature type="domain" description="Protein kinase" evidence="24">
    <location>
        <begin position="711"/>
        <end position="1022"/>
    </location>
</feature>
<dbReference type="Pfam" id="PF00560">
    <property type="entry name" value="LRR_1"/>
    <property type="match status" value="6"/>
</dbReference>
<dbReference type="RefSeq" id="XP_021846580.1">
    <property type="nucleotide sequence ID" value="XM_021990888.2"/>
</dbReference>
<dbReference type="PANTHER" id="PTHR27008">
    <property type="entry name" value="OS04G0122200 PROTEIN"/>
    <property type="match status" value="1"/>
</dbReference>
<reference evidence="25" key="1">
    <citation type="journal article" date="2021" name="Nat. Commun.">
        <title>Genomic analyses provide insights into spinach domestication and the genetic basis of agronomic traits.</title>
        <authorList>
            <person name="Cai X."/>
            <person name="Sun X."/>
            <person name="Xu C."/>
            <person name="Sun H."/>
            <person name="Wang X."/>
            <person name="Ge C."/>
            <person name="Zhang Z."/>
            <person name="Wang Q."/>
            <person name="Fei Z."/>
            <person name="Jiao C."/>
            <person name="Wang Q."/>
        </authorList>
    </citation>
    <scope>NUCLEOTIDE SEQUENCE [LARGE SCALE GENOMIC DNA]</scope>
    <source>
        <strain evidence="25">cv. Varoflay</strain>
    </source>
</reference>
<evidence type="ECO:0000256" key="19">
    <source>
        <dbReference type="ARBA" id="ARBA00023180"/>
    </source>
</evidence>
<evidence type="ECO:0000256" key="11">
    <source>
        <dbReference type="ARBA" id="ARBA00022729"/>
    </source>
</evidence>
<evidence type="ECO:0000256" key="7">
    <source>
        <dbReference type="ARBA" id="ARBA00022553"/>
    </source>
</evidence>
<dbReference type="EC" id="2.7.11.1" evidence="4"/>
<evidence type="ECO:0000256" key="12">
    <source>
        <dbReference type="ARBA" id="ARBA00022737"/>
    </source>
</evidence>
<dbReference type="InterPro" id="IPR017441">
    <property type="entry name" value="Protein_kinase_ATP_BS"/>
</dbReference>
<sequence length="1033" mass="113582">MSLFTIYPILYVLNTIIIVFTTTNAIHDPILTSNGIDHLALLAIKSKITHDPHGVLSSWNESAHFCLWEGVTCSHHHKRVTTLRLSATGLTGTLSPSVGNLSFLHQLILINNSISGPIPPEVGRLFRLRRLLLLNNAFEGEIPANISGCLQLNSLRLSRNKLSGKIPFELSFLSKLEELALDYNNFTGDNLSPLANLTSLQQLYLSNQAGPGFQGRIPDFIGKFKDLATLGIGANSFNGKIPPSLYNLSKMEILSLSTNQLEGSLPPDIGFYFPQLRWLQASANNLSGLIPFSLSNLSRLELLDLASNNFRGKFLFDGRNMQNLTMLFLYDANVGRGEPDDLNFLDTLVNCSHLESLSISNNHFSGILPHSIANLSTTVRYLDFANNQISGTIPLGLDKFQSLQYLVLNDNQFTGTIPDNIGKIPMLQEAYFAKNKLSGSIPLSLGNLSWLSLLAFEFNKLQGTVPPTLGNCKSLLYLYLSHNNLVGNVPKHLFQASELVELLLDHNHLQGNLPSEIGDLKNLVSADMSYNNFSGTIPTSLGQCVALTNLCLENNSFIGFIPSSFSVLKGLELLDLSSNKLSGQVPKYWSNFSSMATLNLSFNNLEGEVPTNGVFSNLSAIYVDGNTKLCGGIPQLKLPSCPTMKSKGKKKPRAIVIAVTISCVIVGLAILSSVYLLCSKRRREASSTETSFKKPIIKVSYDMLLKATDGFSEGNLIGSGSFGSVYRGTLVLDGVQKVVAIKVINNQRRGAGKSFLAECEALRIIRHRNLVGVITACSSIDFQGNVFKALVYELMSNGSLDRWLHSNPEDDYQLQNLSLLQRLNIAIDVANALDYIHNGNDIPIIHCDLKPTNILIDVDMTAHVGDFGLVKLIPEISEQLHNSSSVGVRGTIGYAAPEYGLGASVSEAADVYSYGIILLEMMTAKKPTDLMFEGDMNLHKFAESALPDRVLEIVDPKLKVDDCEERNINLNDKKAVVTKCPFECMKSMIMTGVRCSSELPQDRMDIKDVIHHLQSQREHLLLCGKRHKIQHIL</sequence>
<keyword evidence="7" id="KW-0597">Phosphoprotein</keyword>
<dbReference type="Pfam" id="PF07714">
    <property type="entry name" value="PK_Tyr_Ser-Thr"/>
    <property type="match status" value="1"/>
</dbReference>
<evidence type="ECO:0000259" key="24">
    <source>
        <dbReference type="PROSITE" id="PS50011"/>
    </source>
</evidence>
<evidence type="ECO:0000256" key="18">
    <source>
        <dbReference type="ARBA" id="ARBA00023170"/>
    </source>
</evidence>
<dbReference type="InterPro" id="IPR001611">
    <property type="entry name" value="Leu-rich_rpt"/>
</dbReference>
<accession>A0A9R0JTI9</accession>
<comment type="catalytic activity">
    <reaction evidence="20">
        <text>L-threonyl-[protein] + ATP = O-phospho-L-threonyl-[protein] + ADP + H(+)</text>
        <dbReference type="Rhea" id="RHEA:46608"/>
        <dbReference type="Rhea" id="RHEA-COMP:11060"/>
        <dbReference type="Rhea" id="RHEA-COMP:11605"/>
        <dbReference type="ChEBI" id="CHEBI:15378"/>
        <dbReference type="ChEBI" id="CHEBI:30013"/>
        <dbReference type="ChEBI" id="CHEBI:30616"/>
        <dbReference type="ChEBI" id="CHEBI:61977"/>
        <dbReference type="ChEBI" id="CHEBI:456216"/>
        <dbReference type="EC" id="2.7.11.1"/>
    </reaction>
</comment>
<dbReference type="GO" id="GO:0005886">
    <property type="term" value="C:plasma membrane"/>
    <property type="evidence" value="ECO:0007669"/>
    <property type="project" value="UniProtKB-SubCell"/>
</dbReference>
<keyword evidence="15 22" id="KW-0067">ATP-binding</keyword>
<evidence type="ECO:0000256" key="22">
    <source>
        <dbReference type="PROSITE-ProRule" id="PRU10141"/>
    </source>
</evidence>
<keyword evidence="14" id="KW-0418">Kinase</keyword>
<keyword evidence="18" id="KW-0675">Receptor</keyword>
<evidence type="ECO:0000256" key="6">
    <source>
        <dbReference type="ARBA" id="ARBA00022527"/>
    </source>
</evidence>
<evidence type="ECO:0000256" key="2">
    <source>
        <dbReference type="ARBA" id="ARBA00004479"/>
    </source>
</evidence>
<evidence type="ECO:0000256" key="9">
    <source>
        <dbReference type="ARBA" id="ARBA00022679"/>
    </source>
</evidence>
<dbReference type="KEGG" id="soe:110786345"/>
<evidence type="ECO:0000256" key="13">
    <source>
        <dbReference type="ARBA" id="ARBA00022741"/>
    </source>
</evidence>
<keyword evidence="9" id="KW-0808">Transferase</keyword>
<dbReference type="AlphaFoldDB" id="A0A9R0JTI9"/>
<feature type="binding site" evidence="22">
    <location>
        <position position="742"/>
    </location>
    <ligand>
        <name>ATP</name>
        <dbReference type="ChEBI" id="CHEBI:30616"/>
    </ligand>
</feature>
<evidence type="ECO:0000256" key="14">
    <source>
        <dbReference type="ARBA" id="ARBA00022777"/>
    </source>
</evidence>
<reference evidence="26" key="2">
    <citation type="submission" date="2025-08" db="UniProtKB">
        <authorList>
            <consortium name="RefSeq"/>
        </authorList>
    </citation>
    <scope>IDENTIFICATION</scope>
    <source>
        <tissue evidence="26">Leaf</tissue>
    </source>
</reference>
<comment type="similarity">
    <text evidence="3">Belongs to the protein kinase superfamily. Ser/Thr protein kinase family.</text>
</comment>
<dbReference type="InterPro" id="IPR000719">
    <property type="entry name" value="Prot_kinase_dom"/>
</dbReference>
<dbReference type="GO" id="GO:0005524">
    <property type="term" value="F:ATP binding"/>
    <property type="evidence" value="ECO:0007669"/>
    <property type="project" value="UniProtKB-UniRule"/>
</dbReference>
<keyword evidence="25" id="KW-1185">Reference proteome</keyword>
<evidence type="ECO:0000256" key="20">
    <source>
        <dbReference type="ARBA" id="ARBA00047899"/>
    </source>
</evidence>
<dbReference type="SUPFAM" id="SSF52058">
    <property type="entry name" value="L domain-like"/>
    <property type="match status" value="2"/>
</dbReference>
<keyword evidence="19" id="KW-0325">Glycoprotein</keyword>
<keyword evidence="5" id="KW-1003">Cell membrane</keyword>
<evidence type="ECO:0000256" key="15">
    <source>
        <dbReference type="ARBA" id="ARBA00022840"/>
    </source>
</evidence>
<keyword evidence="8" id="KW-0433">Leucine-rich repeat</keyword>